<proteinExistence type="predicted"/>
<accession>A0A1H3KTY1</accession>
<feature type="region of interest" description="Disordered" evidence="1">
    <location>
        <begin position="1"/>
        <end position="42"/>
    </location>
</feature>
<dbReference type="EMBL" id="FNPF01000010">
    <property type="protein sequence ID" value="SDY55429.1"/>
    <property type="molecule type" value="Genomic_DNA"/>
</dbReference>
<dbReference type="RefSeq" id="WP_281242757.1">
    <property type="nucleotide sequence ID" value="NZ_FNPF01000010.1"/>
</dbReference>
<feature type="compositionally biased region" description="Low complexity" evidence="1">
    <location>
        <begin position="22"/>
        <end position="36"/>
    </location>
</feature>
<sequence length="42" mass="4181">MKLPQSGGSYTRDDKGGLKKVAGTAPAGTPKPAAKPAAKKEA</sequence>
<name>A0A1H3KTY1_9RHOB</name>
<reference evidence="2 3" key="1">
    <citation type="submission" date="2016-10" db="EMBL/GenBank/DDBJ databases">
        <authorList>
            <person name="de Groot N.N."/>
        </authorList>
    </citation>
    <scope>NUCLEOTIDE SEQUENCE [LARGE SCALE GENOMIC DNA]</scope>
    <source>
        <strain evidence="2 3">DSM 26880</strain>
    </source>
</reference>
<gene>
    <name evidence="2" type="ORF">SAMN05444340_11099</name>
</gene>
<dbReference type="AlphaFoldDB" id="A0A1H3KTY1"/>
<organism evidence="2 3">
    <name type="scientific">Citreimonas salinaria</name>
    <dbReference type="NCBI Taxonomy" id="321339"/>
    <lineage>
        <taxon>Bacteria</taxon>
        <taxon>Pseudomonadati</taxon>
        <taxon>Pseudomonadota</taxon>
        <taxon>Alphaproteobacteria</taxon>
        <taxon>Rhodobacterales</taxon>
        <taxon>Roseobacteraceae</taxon>
        <taxon>Citreimonas</taxon>
    </lineage>
</organism>
<protein>
    <submittedName>
        <fullName evidence="2">Uncharacterized protein</fullName>
    </submittedName>
</protein>
<dbReference type="Proteomes" id="UP000199286">
    <property type="component" value="Unassembled WGS sequence"/>
</dbReference>
<evidence type="ECO:0000256" key="1">
    <source>
        <dbReference type="SAM" id="MobiDB-lite"/>
    </source>
</evidence>
<keyword evidence="3" id="KW-1185">Reference proteome</keyword>
<evidence type="ECO:0000313" key="3">
    <source>
        <dbReference type="Proteomes" id="UP000199286"/>
    </source>
</evidence>
<evidence type="ECO:0000313" key="2">
    <source>
        <dbReference type="EMBL" id="SDY55429.1"/>
    </source>
</evidence>